<evidence type="ECO:0000256" key="1">
    <source>
        <dbReference type="SAM" id="SignalP"/>
    </source>
</evidence>
<feature type="chain" id="PRO_5045033399" description="Secreted protein" evidence="1">
    <location>
        <begin position="28"/>
        <end position="73"/>
    </location>
</feature>
<dbReference type="EMBL" id="JBHTGL010000008">
    <property type="protein sequence ID" value="MFD0629386.1"/>
    <property type="molecule type" value="Genomic_DNA"/>
</dbReference>
<reference evidence="3" key="1">
    <citation type="journal article" date="2014" name="Int. J. Syst. Evol. Microbiol.">
        <title>Complete genome of a new Firmicutes species belonging to the dominant human colonic microbiota ('Ruminococcus bicirculans') reveals two chromosomes and a selective capacity to utilize plant glucans.</title>
        <authorList>
            <consortium name="NISC Comparative Sequencing Program"/>
            <person name="Wegmann U."/>
            <person name="Louis P."/>
            <person name="Goesmann A."/>
            <person name="Henrissat B."/>
            <person name="Duncan S.H."/>
            <person name="Flint H.J."/>
        </authorList>
    </citation>
    <scope>NUCLEOTIDE SEQUENCE</scope>
    <source>
        <strain evidence="3">JCM 12607</strain>
    </source>
</reference>
<organism evidence="3 4">
    <name type="scientific">Streptomyces sanglieri</name>
    <dbReference type="NCBI Taxonomy" id="193460"/>
    <lineage>
        <taxon>Bacteria</taxon>
        <taxon>Bacillati</taxon>
        <taxon>Actinomycetota</taxon>
        <taxon>Actinomycetes</taxon>
        <taxon>Kitasatosporales</taxon>
        <taxon>Streptomycetaceae</taxon>
        <taxon>Streptomyces</taxon>
    </lineage>
</organism>
<evidence type="ECO:0000313" key="2">
    <source>
        <dbReference type="EMBL" id="MFD0621691.1"/>
    </source>
</evidence>
<accession>A0ABW2X9Z4</accession>
<protein>
    <recommendedName>
        <fullName evidence="5">Secreted protein</fullName>
    </recommendedName>
</protein>
<evidence type="ECO:0000313" key="4">
    <source>
        <dbReference type="Proteomes" id="UP001596915"/>
    </source>
</evidence>
<reference evidence="3" key="3">
    <citation type="submission" date="2024-09" db="EMBL/GenBank/DDBJ databases">
        <authorList>
            <person name="Sun Q."/>
            <person name="Mori K."/>
        </authorList>
    </citation>
    <scope>NUCLEOTIDE SEQUENCE</scope>
    <source>
        <strain evidence="3">JCM 12607</strain>
    </source>
</reference>
<reference evidence="4" key="2">
    <citation type="journal article" date="2019" name="Int. J. Syst. Evol. Microbiol.">
        <title>The Global Catalogue of Microorganisms (GCM) 10K type strain sequencing project: providing services to taxonomists for standard genome sequencing and annotation.</title>
        <authorList>
            <consortium name="The Broad Institute Genomics Platform"/>
            <consortium name="The Broad Institute Genome Sequencing Center for Infectious Disease"/>
            <person name="Wu L."/>
            <person name="Ma J."/>
        </authorList>
    </citation>
    <scope>NUCLEOTIDE SEQUENCE [LARGE SCALE GENOMIC DNA]</scope>
    <source>
        <strain evidence="4">JCM 12607</strain>
    </source>
</reference>
<sequence>MRKRGALLSLCVAAMAAIGLSAPSAQAADWTYIGLYASKSRCVDAGQQYQREGWSEWKCTNKPGTGGYWLYTR</sequence>
<keyword evidence="1" id="KW-0732">Signal</keyword>
<dbReference type="Proteomes" id="UP001596915">
    <property type="component" value="Unassembled WGS sequence"/>
</dbReference>
<comment type="caution">
    <text evidence="3">The sequence shown here is derived from an EMBL/GenBank/DDBJ whole genome shotgun (WGS) entry which is preliminary data.</text>
</comment>
<proteinExistence type="predicted"/>
<name>A0ABW2X9Z4_9ACTN</name>
<evidence type="ECO:0000313" key="3">
    <source>
        <dbReference type="EMBL" id="MFD0629386.1"/>
    </source>
</evidence>
<feature type="signal peptide" evidence="1">
    <location>
        <begin position="1"/>
        <end position="27"/>
    </location>
</feature>
<dbReference type="EMBL" id="JBHTGL010000003">
    <property type="protein sequence ID" value="MFD0621691.1"/>
    <property type="molecule type" value="Genomic_DNA"/>
</dbReference>
<gene>
    <name evidence="2" type="ORF">ACFQ2K_01610</name>
    <name evidence="3" type="ORF">ACFQ2K_49060</name>
</gene>
<evidence type="ECO:0008006" key="5">
    <source>
        <dbReference type="Google" id="ProtNLM"/>
    </source>
</evidence>
<keyword evidence="4" id="KW-1185">Reference proteome</keyword>